<protein>
    <submittedName>
        <fullName evidence="3">Uncharacterized protein</fullName>
    </submittedName>
</protein>
<evidence type="ECO:0000313" key="3">
    <source>
        <dbReference type="EMBL" id="HJH10381.1"/>
    </source>
</evidence>
<comment type="caution">
    <text evidence="3">The sequence shown here is derived from an EMBL/GenBank/DDBJ whole genome shotgun (WGS) entry which is preliminary data.</text>
</comment>
<evidence type="ECO:0000313" key="4">
    <source>
        <dbReference type="Proteomes" id="UP000700212"/>
    </source>
</evidence>
<reference evidence="3" key="2">
    <citation type="submission" date="2021-09" db="EMBL/GenBank/DDBJ databases">
        <authorList>
            <person name="Gilroy R."/>
        </authorList>
    </citation>
    <scope>NUCLEOTIDE SEQUENCE</scope>
    <source>
        <strain evidence="3">CHK160-4876</strain>
    </source>
</reference>
<dbReference type="InterPro" id="IPR057359">
    <property type="entry name" value="YfjL_N"/>
</dbReference>
<dbReference type="Proteomes" id="UP000700212">
    <property type="component" value="Unassembled WGS sequence"/>
</dbReference>
<gene>
    <name evidence="3" type="ORF">K8V30_01590</name>
</gene>
<feature type="domain" description="YfjL-like N-terminal" evidence="2">
    <location>
        <begin position="4"/>
        <end position="92"/>
    </location>
</feature>
<proteinExistence type="predicted"/>
<reference evidence="3" key="1">
    <citation type="journal article" date="2021" name="PeerJ">
        <title>Extensive microbial diversity within the chicken gut microbiome revealed by metagenomics and culture.</title>
        <authorList>
            <person name="Gilroy R."/>
            <person name="Ravi A."/>
            <person name="Getino M."/>
            <person name="Pursley I."/>
            <person name="Horton D.L."/>
            <person name="Alikhan N.F."/>
            <person name="Baker D."/>
            <person name="Gharbi K."/>
            <person name="Hall N."/>
            <person name="Watson M."/>
            <person name="Adriaenssens E.M."/>
            <person name="Foster-Nyarko E."/>
            <person name="Jarju S."/>
            <person name="Secka A."/>
            <person name="Antonio M."/>
            <person name="Oren A."/>
            <person name="Chaudhuri R.R."/>
            <person name="La Ragione R."/>
            <person name="Hildebrand F."/>
            <person name="Pallen M.J."/>
        </authorList>
    </citation>
    <scope>NUCLEOTIDE SEQUENCE</scope>
    <source>
        <strain evidence="3">CHK160-4876</strain>
    </source>
</reference>
<organism evidence="3 4">
    <name type="scientific">Metalysinibacillus jejuensis</name>
    <dbReference type="NCBI Taxonomy" id="914327"/>
    <lineage>
        <taxon>Bacteria</taxon>
        <taxon>Bacillati</taxon>
        <taxon>Bacillota</taxon>
        <taxon>Bacilli</taxon>
        <taxon>Bacillales</taxon>
        <taxon>Caryophanaceae</taxon>
        <taxon>Metalysinibacillus</taxon>
    </lineage>
</organism>
<evidence type="ECO:0000259" key="2">
    <source>
        <dbReference type="Pfam" id="PF25425"/>
    </source>
</evidence>
<dbReference type="Pfam" id="PF24911">
    <property type="entry name" value="YfjL_C"/>
    <property type="match status" value="1"/>
</dbReference>
<dbReference type="Pfam" id="PF25425">
    <property type="entry name" value="YfjL_N"/>
    <property type="match status" value="1"/>
</dbReference>
<evidence type="ECO:0000259" key="1">
    <source>
        <dbReference type="Pfam" id="PF24911"/>
    </source>
</evidence>
<dbReference type="EMBL" id="DYTV01000016">
    <property type="protein sequence ID" value="HJH10381.1"/>
    <property type="molecule type" value="Genomic_DNA"/>
</dbReference>
<dbReference type="AlphaFoldDB" id="A0A921NA55"/>
<feature type="domain" description="YfjL-like C-terminal" evidence="1">
    <location>
        <begin position="113"/>
        <end position="217"/>
    </location>
</feature>
<dbReference type="InterPro" id="IPR056905">
    <property type="entry name" value="YfjL_C"/>
</dbReference>
<sequence length="219" mass="24758">MTNKKWKILWLSGLLTLALGVYNALFGNPFSKVLATTTATHYLEATYPTMPFTLDARAYDVKKGGYEFLVTVEGEQYPLVINGFWGNKIKRDSIYEARLDQPLMKQLGQQASEQITSWLAYDAKVEVYIEVTKGDYAEDVTWSPAFQANHPLVAFITAETPMTAQQFETKAEQTKQILNSKRVVYEYITLTAKGENGDVMYTTGFSPNDQTIKVKTFES</sequence>
<name>A0A921NA55_9BACL</name>
<accession>A0A921NA55</accession>